<sequence length="47" mass="5247">MHRVIAPRPDSPSSQAVGVDFDETLMFPNKTYRGSIRQTRCPVAASR</sequence>
<evidence type="ECO:0000313" key="2">
    <source>
        <dbReference type="Proteomes" id="UP001422759"/>
    </source>
</evidence>
<gene>
    <name evidence="1" type="ORF">GCM10009760_52990</name>
</gene>
<proteinExistence type="predicted"/>
<keyword evidence="2" id="KW-1185">Reference proteome</keyword>
<dbReference type="EMBL" id="BAAANT010000041">
    <property type="protein sequence ID" value="GAA2154256.1"/>
    <property type="molecule type" value="Genomic_DNA"/>
</dbReference>
<protein>
    <recommendedName>
        <fullName evidence="3">5'-nucleotidase</fullName>
    </recommendedName>
</protein>
<name>A0ABP5LYW8_9ACTN</name>
<organism evidence="1 2">
    <name type="scientific">Kitasatospora kazusensis</name>
    <dbReference type="NCBI Taxonomy" id="407974"/>
    <lineage>
        <taxon>Bacteria</taxon>
        <taxon>Bacillati</taxon>
        <taxon>Actinomycetota</taxon>
        <taxon>Actinomycetes</taxon>
        <taxon>Kitasatosporales</taxon>
        <taxon>Streptomycetaceae</taxon>
        <taxon>Kitasatospora</taxon>
    </lineage>
</organism>
<comment type="caution">
    <text evidence="1">The sequence shown here is derived from an EMBL/GenBank/DDBJ whole genome shotgun (WGS) entry which is preliminary data.</text>
</comment>
<accession>A0ABP5LYW8</accession>
<reference evidence="2" key="1">
    <citation type="journal article" date="2019" name="Int. J. Syst. Evol. Microbiol.">
        <title>The Global Catalogue of Microorganisms (GCM) 10K type strain sequencing project: providing services to taxonomists for standard genome sequencing and annotation.</title>
        <authorList>
            <consortium name="The Broad Institute Genomics Platform"/>
            <consortium name="The Broad Institute Genome Sequencing Center for Infectious Disease"/>
            <person name="Wu L."/>
            <person name="Ma J."/>
        </authorList>
    </citation>
    <scope>NUCLEOTIDE SEQUENCE [LARGE SCALE GENOMIC DNA]</scope>
    <source>
        <strain evidence="2">JCM 14560</strain>
    </source>
</reference>
<evidence type="ECO:0008006" key="3">
    <source>
        <dbReference type="Google" id="ProtNLM"/>
    </source>
</evidence>
<evidence type="ECO:0000313" key="1">
    <source>
        <dbReference type="EMBL" id="GAA2154256.1"/>
    </source>
</evidence>
<dbReference type="Proteomes" id="UP001422759">
    <property type="component" value="Unassembled WGS sequence"/>
</dbReference>